<dbReference type="GO" id="GO:0000160">
    <property type="term" value="P:phosphorelay signal transduction system"/>
    <property type="evidence" value="ECO:0007669"/>
    <property type="project" value="UniProtKB-KW"/>
</dbReference>
<dbReference type="InterPro" id="IPR020449">
    <property type="entry name" value="Tscrpt_reg_AraC-type_HTH"/>
</dbReference>
<keyword evidence="3 8" id="KW-0597">Phosphoprotein</keyword>
<dbReference type="SMART" id="SM00448">
    <property type="entry name" value="REC"/>
    <property type="match status" value="1"/>
</dbReference>
<feature type="modified residue" description="4-aspartylphosphate" evidence="8">
    <location>
        <position position="55"/>
    </location>
</feature>
<dbReference type="SMART" id="SM00342">
    <property type="entry name" value="HTH_ARAC"/>
    <property type="match status" value="1"/>
</dbReference>
<dbReference type="EMBL" id="ASWO01000006">
    <property type="protein sequence ID" value="EOT83422.1"/>
    <property type="molecule type" value="Genomic_DNA"/>
</dbReference>
<accession>S0L1W7</accession>
<dbReference type="GO" id="GO:0005737">
    <property type="term" value="C:cytoplasm"/>
    <property type="evidence" value="ECO:0007669"/>
    <property type="project" value="UniProtKB-SubCell"/>
</dbReference>
<dbReference type="Proteomes" id="UP000015961">
    <property type="component" value="Unassembled WGS sequence"/>
</dbReference>
<dbReference type="CDD" id="cd17536">
    <property type="entry name" value="REC_YesN-like"/>
    <property type="match status" value="1"/>
</dbReference>
<dbReference type="STRING" id="1140003.OMY_02110"/>
<protein>
    <recommendedName>
        <fullName evidence="13">AraC family transcriptional regulator</fullName>
    </recommendedName>
</protein>
<proteinExistence type="predicted"/>
<dbReference type="eggNOG" id="COG4753">
    <property type="taxonomic scope" value="Bacteria"/>
</dbReference>
<comment type="subcellular location">
    <subcellularLocation>
        <location evidence="1">Cytoplasm</location>
    </subcellularLocation>
</comment>
<feature type="domain" description="HTH araC/xylS-type" evidence="9">
    <location>
        <begin position="390"/>
        <end position="488"/>
    </location>
</feature>
<dbReference type="PANTHER" id="PTHR42713">
    <property type="entry name" value="HISTIDINE KINASE-RELATED"/>
    <property type="match status" value="1"/>
</dbReference>
<keyword evidence="7" id="KW-0804">Transcription</keyword>
<dbReference type="eggNOG" id="COG2207">
    <property type="taxonomic scope" value="Bacteria"/>
</dbReference>
<organism evidence="11 12">
    <name type="scientific">Enterococcus sulfureus ATCC 49903</name>
    <dbReference type="NCBI Taxonomy" id="1140003"/>
    <lineage>
        <taxon>Bacteria</taxon>
        <taxon>Bacillati</taxon>
        <taxon>Bacillota</taxon>
        <taxon>Bacilli</taxon>
        <taxon>Lactobacillales</taxon>
        <taxon>Enterococcaceae</taxon>
        <taxon>Enterococcus</taxon>
    </lineage>
</organism>
<keyword evidence="6" id="KW-0238">DNA-binding</keyword>
<comment type="caution">
    <text evidence="11">The sequence shown here is derived from an EMBL/GenBank/DDBJ whole genome shotgun (WGS) entry which is preliminary data.</text>
</comment>
<feature type="domain" description="Response regulatory" evidence="10">
    <location>
        <begin position="3"/>
        <end position="120"/>
    </location>
</feature>
<evidence type="ECO:0000313" key="11">
    <source>
        <dbReference type="EMBL" id="EOT83422.1"/>
    </source>
</evidence>
<evidence type="ECO:0000256" key="8">
    <source>
        <dbReference type="PROSITE-ProRule" id="PRU00169"/>
    </source>
</evidence>
<evidence type="ECO:0000256" key="7">
    <source>
        <dbReference type="ARBA" id="ARBA00023163"/>
    </source>
</evidence>
<keyword evidence="12" id="KW-1185">Reference proteome</keyword>
<dbReference type="InterPro" id="IPR018062">
    <property type="entry name" value="HTH_AraC-typ_CS"/>
</dbReference>
<dbReference type="Gene3D" id="1.10.10.60">
    <property type="entry name" value="Homeodomain-like"/>
    <property type="match status" value="2"/>
</dbReference>
<dbReference type="InterPro" id="IPR009057">
    <property type="entry name" value="Homeodomain-like_sf"/>
</dbReference>
<dbReference type="PATRIC" id="fig|1140003.3.peg.2035"/>
<dbReference type="InterPro" id="IPR001789">
    <property type="entry name" value="Sig_transdc_resp-reg_receiver"/>
</dbReference>
<evidence type="ECO:0008006" key="13">
    <source>
        <dbReference type="Google" id="ProtNLM"/>
    </source>
</evidence>
<evidence type="ECO:0000259" key="10">
    <source>
        <dbReference type="PROSITE" id="PS50110"/>
    </source>
</evidence>
<evidence type="ECO:0000256" key="1">
    <source>
        <dbReference type="ARBA" id="ARBA00004496"/>
    </source>
</evidence>
<name>S0L1W7_9ENTE</name>
<dbReference type="PRINTS" id="PR00032">
    <property type="entry name" value="HTHARAC"/>
</dbReference>
<sequence>MKRLLIVDDENELRNAMIDLIPWEQYGYNVIGAVENGEQAVDLLEQHPIDLLITDLIMPKMDGLQLIQQAKRIQPTLHILILSNYSEFDYVKQALQLGASDYLLKASFSEKEIAPLLTRFNQDTPNLLVSHSAEMQVKLLLTTSAVNSDQHAFFSRFQTKRPLLLVAKVTKQPEKFKQPLKEYFAQLFPNTLIVSVLFQKMYLFFIDTPADSTAIKRVINTNFTCQKQLFFVADFISDSTQLSILLMEKIQPKLDFGFALEDTQLLFVDDSVAFDAIPNFPKQTFKHYFAVDDPIGGIEFLLDHLLHLRHLVLSEMQVKEHFSYLLFALINELEQLNFTSQELALIKLEFLQEMNLAQTKLTMIDGFSTRLRQLIDIFRSREQEANLPFHEISDYLYRNTHRQVTLKELAEQFHYNYSYLSSLFAQVVHMNFTEYLTELRIKRAKDLLDQASLTISEVAEAVGFSDISYFSKVFKKRTGQTPSQYKRGI</sequence>
<keyword evidence="2" id="KW-0963">Cytoplasm</keyword>
<dbReference type="InterPro" id="IPR018060">
    <property type="entry name" value="HTH_AraC"/>
</dbReference>
<dbReference type="PANTHER" id="PTHR42713:SF3">
    <property type="entry name" value="TRANSCRIPTIONAL REGULATORY PROTEIN HPTR"/>
    <property type="match status" value="1"/>
</dbReference>
<dbReference type="PROSITE" id="PS00041">
    <property type="entry name" value="HTH_ARAC_FAMILY_1"/>
    <property type="match status" value="1"/>
</dbReference>
<dbReference type="GO" id="GO:0043565">
    <property type="term" value="F:sequence-specific DNA binding"/>
    <property type="evidence" value="ECO:0007669"/>
    <property type="project" value="InterPro"/>
</dbReference>
<dbReference type="GO" id="GO:0003700">
    <property type="term" value="F:DNA-binding transcription factor activity"/>
    <property type="evidence" value="ECO:0007669"/>
    <property type="project" value="InterPro"/>
</dbReference>
<dbReference type="SUPFAM" id="SSF46689">
    <property type="entry name" value="Homeodomain-like"/>
    <property type="match status" value="2"/>
</dbReference>
<keyword evidence="5" id="KW-0805">Transcription regulation</keyword>
<dbReference type="OrthoDB" id="342399at2"/>
<dbReference type="PROSITE" id="PS01124">
    <property type="entry name" value="HTH_ARAC_FAMILY_2"/>
    <property type="match status" value="1"/>
</dbReference>
<reference evidence="11 12" key="1">
    <citation type="submission" date="2013-03" db="EMBL/GenBank/DDBJ databases">
        <title>The Genome Sequence of Enterococcus sulfureus ATCC_49903 (PacBio/Illumina hybrid assembly).</title>
        <authorList>
            <consortium name="The Broad Institute Genomics Platform"/>
            <consortium name="The Broad Institute Genome Sequencing Center for Infectious Disease"/>
            <person name="Earl A."/>
            <person name="Russ C."/>
            <person name="Gilmore M."/>
            <person name="Surin D."/>
            <person name="Walker B."/>
            <person name="Young S."/>
            <person name="Zeng Q."/>
            <person name="Gargeya S."/>
            <person name="Fitzgerald M."/>
            <person name="Haas B."/>
            <person name="Abouelleil A."/>
            <person name="Allen A.W."/>
            <person name="Alvarado L."/>
            <person name="Arachchi H.M."/>
            <person name="Berlin A.M."/>
            <person name="Chapman S.B."/>
            <person name="Gainer-Dewar J."/>
            <person name="Goldberg J."/>
            <person name="Griggs A."/>
            <person name="Gujja S."/>
            <person name="Hansen M."/>
            <person name="Howarth C."/>
            <person name="Imamovic A."/>
            <person name="Ireland A."/>
            <person name="Larimer J."/>
            <person name="McCowan C."/>
            <person name="Murphy C."/>
            <person name="Pearson M."/>
            <person name="Poon T.W."/>
            <person name="Priest M."/>
            <person name="Roberts A."/>
            <person name="Saif S."/>
            <person name="Shea T."/>
            <person name="Sisk P."/>
            <person name="Sykes S."/>
            <person name="Wortman J."/>
            <person name="Nusbaum C."/>
            <person name="Birren B."/>
        </authorList>
    </citation>
    <scope>NUCLEOTIDE SEQUENCE [LARGE SCALE GENOMIC DNA]</scope>
    <source>
        <strain evidence="11 12">ATCC 49903</strain>
    </source>
</reference>
<dbReference type="SUPFAM" id="SSF52172">
    <property type="entry name" value="CheY-like"/>
    <property type="match status" value="1"/>
</dbReference>
<dbReference type="InterPro" id="IPR011006">
    <property type="entry name" value="CheY-like_superfamily"/>
</dbReference>
<dbReference type="Pfam" id="PF12833">
    <property type="entry name" value="HTH_18"/>
    <property type="match status" value="1"/>
</dbReference>
<gene>
    <name evidence="11" type="ORF">I573_01972</name>
</gene>
<dbReference type="Pfam" id="PF00072">
    <property type="entry name" value="Response_reg"/>
    <property type="match status" value="1"/>
</dbReference>
<dbReference type="PROSITE" id="PS50110">
    <property type="entry name" value="RESPONSE_REGULATORY"/>
    <property type="match status" value="1"/>
</dbReference>
<evidence type="ECO:0000259" key="9">
    <source>
        <dbReference type="PROSITE" id="PS01124"/>
    </source>
</evidence>
<dbReference type="RefSeq" id="WP_016186540.1">
    <property type="nucleotide sequence ID" value="NZ_ASWO01000006.1"/>
</dbReference>
<dbReference type="AlphaFoldDB" id="S0L1W7"/>
<keyword evidence="4" id="KW-0902">Two-component regulatory system</keyword>
<dbReference type="InterPro" id="IPR051552">
    <property type="entry name" value="HptR"/>
</dbReference>
<evidence type="ECO:0000256" key="5">
    <source>
        <dbReference type="ARBA" id="ARBA00023015"/>
    </source>
</evidence>
<dbReference type="Gene3D" id="3.40.50.2300">
    <property type="match status" value="1"/>
</dbReference>
<evidence type="ECO:0000313" key="12">
    <source>
        <dbReference type="Proteomes" id="UP000015961"/>
    </source>
</evidence>
<evidence type="ECO:0000256" key="3">
    <source>
        <dbReference type="ARBA" id="ARBA00022553"/>
    </source>
</evidence>
<evidence type="ECO:0000256" key="6">
    <source>
        <dbReference type="ARBA" id="ARBA00023125"/>
    </source>
</evidence>
<evidence type="ECO:0000256" key="2">
    <source>
        <dbReference type="ARBA" id="ARBA00022490"/>
    </source>
</evidence>
<evidence type="ECO:0000256" key="4">
    <source>
        <dbReference type="ARBA" id="ARBA00023012"/>
    </source>
</evidence>